<dbReference type="GO" id="GO:0005829">
    <property type="term" value="C:cytosol"/>
    <property type="evidence" value="ECO:0007669"/>
    <property type="project" value="TreeGrafter"/>
</dbReference>
<dbReference type="EMBL" id="CP037452">
    <property type="protein sequence ID" value="QDV50816.1"/>
    <property type="molecule type" value="Genomic_DNA"/>
</dbReference>
<dbReference type="GO" id="GO:0006109">
    <property type="term" value="P:regulation of carbohydrate metabolic process"/>
    <property type="evidence" value="ECO:0007669"/>
    <property type="project" value="InterPro"/>
</dbReference>
<keyword evidence="4" id="KW-0678">Repressor</keyword>
<dbReference type="InterPro" id="IPR003751">
    <property type="entry name" value="CsrA"/>
</dbReference>
<dbReference type="GO" id="GO:1902208">
    <property type="term" value="P:regulation of bacterial-type flagellum assembly"/>
    <property type="evidence" value="ECO:0007669"/>
    <property type="project" value="UniProtKB-UniRule"/>
</dbReference>
<keyword evidence="2 4" id="KW-0810">Translation regulation</keyword>
<dbReference type="Pfam" id="PF02599">
    <property type="entry name" value="CsrA"/>
    <property type="match status" value="1"/>
</dbReference>
<dbReference type="InterPro" id="IPR036107">
    <property type="entry name" value="CsrA_sf"/>
</dbReference>
<dbReference type="KEGG" id="gfm:Enr17x_28610"/>
<keyword evidence="4" id="KW-1005">Bacterial flagellum biogenesis</keyword>
<dbReference type="PANTHER" id="PTHR34984:SF1">
    <property type="entry name" value="CARBON STORAGE REGULATOR"/>
    <property type="match status" value="1"/>
</dbReference>
<dbReference type="RefSeq" id="WP_145309588.1">
    <property type="nucleotide sequence ID" value="NZ_CP037452.1"/>
</dbReference>
<evidence type="ECO:0000256" key="3">
    <source>
        <dbReference type="ARBA" id="ARBA00022884"/>
    </source>
</evidence>
<comment type="similarity">
    <text evidence="4">Belongs to the CsrA/RsmA family.</text>
</comment>
<dbReference type="GO" id="GO:0006402">
    <property type="term" value="P:mRNA catabolic process"/>
    <property type="evidence" value="ECO:0007669"/>
    <property type="project" value="InterPro"/>
</dbReference>
<keyword evidence="1 4" id="KW-0963">Cytoplasm</keyword>
<dbReference type="Gene3D" id="2.60.40.4380">
    <property type="entry name" value="Translational regulator CsrA"/>
    <property type="match status" value="1"/>
</dbReference>
<dbReference type="HAMAP" id="MF_00167">
    <property type="entry name" value="CsrA"/>
    <property type="match status" value="1"/>
</dbReference>
<reference evidence="5 6" key="1">
    <citation type="submission" date="2019-03" db="EMBL/GenBank/DDBJ databases">
        <title>Deep-cultivation of Planctomycetes and their phenomic and genomic characterization uncovers novel biology.</title>
        <authorList>
            <person name="Wiegand S."/>
            <person name="Jogler M."/>
            <person name="Boedeker C."/>
            <person name="Pinto D."/>
            <person name="Vollmers J."/>
            <person name="Rivas-Marin E."/>
            <person name="Kohn T."/>
            <person name="Peeters S.H."/>
            <person name="Heuer A."/>
            <person name="Rast P."/>
            <person name="Oberbeckmann S."/>
            <person name="Bunk B."/>
            <person name="Jeske O."/>
            <person name="Meyerdierks A."/>
            <person name="Storesund J.E."/>
            <person name="Kallscheuer N."/>
            <person name="Luecker S."/>
            <person name="Lage O.M."/>
            <person name="Pohl T."/>
            <person name="Merkel B.J."/>
            <person name="Hornburger P."/>
            <person name="Mueller R.-W."/>
            <person name="Bruemmer F."/>
            <person name="Labrenz M."/>
            <person name="Spormann A.M."/>
            <person name="Op den Camp H."/>
            <person name="Overmann J."/>
            <person name="Amann R."/>
            <person name="Jetten M.S.M."/>
            <person name="Mascher T."/>
            <person name="Medema M.H."/>
            <person name="Devos D.P."/>
            <person name="Kaster A.-K."/>
            <person name="Ovreas L."/>
            <person name="Rohde M."/>
            <person name="Galperin M.Y."/>
            <person name="Jogler C."/>
        </authorList>
    </citation>
    <scope>NUCLEOTIDE SEQUENCE [LARGE SCALE GENOMIC DNA]</scope>
    <source>
        <strain evidence="5 6">Enr17</strain>
    </source>
</reference>
<dbReference type="PANTHER" id="PTHR34984">
    <property type="entry name" value="CARBON STORAGE REGULATOR"/>
    <property type="match status" value="1"/>
</dbReference>
<comment type="subcellular location">
    <subcellularLocation>
        <location evidence="4">Cytoplasm</location>
    </subcellularLocation>
</comment>
<comment type="function">
    <text evidence="4">A translational regulator that binds mRNA to regulate translation initiation and/or mRNA stability. Usually binds in the 5'-UTR at or near the Shine-Dalgarno sequence preventing ribosome-binding, thus repressing translation. Its main target seems to be the major flagellin gene, while its function is anatagonized by FliW.</text>
</comment>
<keyword evidence="3 4" id="KW-0694">RNA-binding</keyword>
<dbReference type="AlphaFoldDB" id="A0A518ICI5"/>
<evidence type="ECO:0000313" key="6">
    <source>
        <dbReference type="Proteomes" id="UP000318313"/>
    </source>
</evidence>
<dbReference type="SUPFAM" id="SSF117130">
    <property type="entry name" value="CsrA-like"/>
    <property type="match status" value="1"/>
</dbReference>
<gene>
    <name evidence="4" type="primary">csrA</name>
    <name evidence="5" type="ORF">Enr17x_28610</name>
</gene>
<name>A0A518ICI5_9PLAN</name>
<evidence type="ECO:0000313" key="5">
    <source>
        <dbReference type="EMBL" id="QDV50816.1"/>
    </source>
</evidence>
<evidence type="ECO:0000256" key="1">
    <source>
        <dbReference type="ARBA" id="ARBA00022490"/>
    </source>
</evidence>
<comment type="subunit">
    <text evidence="4">Homodimer; the beta-strands of each monomer intercalate to form a hydrophobic core, while the alpha-helices form wings that extend away from the core.</text>
</comment>
<dbReference type="GO" id="GO:0045947">
    <property type="term" value="P:negative regulation of translational initiation"/>
    <property type="evidence" value="ECO:0007669"/>
    <property type="project" value="UniProtKB-UniRule"/>
</dbReference>
<dbReference type="GO" id="GO:0044781">
    <property type="term" value="P:bacterial-type flagellum organization"/>
    <property type="evidence" value="ECO:0007669"/>
    <property type="project" value="UniProtKB-KW"/>
</dbReference>
<sequence>MLVLSRKLNESIHVGDQVVIRIIQMRGGKVRVGIEAPREIQVIRSELRDQPTDEEPQAKAA</sequence>
<proteinExistence type="inferred from homology"/>
<dbReference type="OrthoDB" id="289081at2"/>
<organism evidence="5 6">
    <name type="scientific">Gimesia fumaroli</name>
    <dbReference type="NCBI Taxonomy" id="2527976"/>
    <lineage>
        <taxon>Bacteria</taxon>
        <taxon>Pseudomonadati</taxon>
        <taxon>Planctomycetota</taxon>
        <taxon>Planctomycetia</taxon>
        <taxon>Planctomycetales</taxon>
        <taxon>Planctomycetaceae</taxon>
        <taxon>Gimesia</taxon>
    </lineage>
</organism>
<dbReference type="GO" id="GO:0048027">
    <property type="term" value="F:mRNA 5'-UTR binding"/>
    <property type="evidence" value="ECO:0007669"/>
    <property type="project" value="UniProtKB-UniRule"/>
</dbReference>
<evidence type="ECO:0000256" key="2">
    <source>
        <dbReference type="ARBA" id="ARBA00022845"/>
    </source>
</evidence>
<dbReference type="Proteomes" id="UP000318313">
    <property type="component" value="Chromosome"/>
</dbReference>
<accession>A0A518ICI5</accession>
<evidence type="ECO:0000256" key="4">
    <source>
        <dbReference type="HAMAP-Rule" id="MF_00167"/>
    </source>
</evidence>
<protein>
    <recommendedName>
        <fullName evidence="4">Translational regulator CsrA</fullName>
    </recommendedName>
</protein>
<keyword evidence="6" id="KW-1185">Reference proteome</keyword>